<sequence>MVASLVETRGTSLSMTYLFINAGDEADPAPKASRLQEDTKSILAHGRNDVIQALCCSQLDTFKKYYAEFMNQYPKDEYIKVYEQGVKEELFLSKYQRSLYNVKRLAAQPWWEPEQTNYSEYFKAIQENWQVIRAEGMAALEENHILFQDEAENLKDIGNWKQLELLAWNNGSSPRDEHSRSRPRRTLKDFEAWQSERRLAWPGMRKSESPYWNVLQSATFFHGLSRTIPSPLLLSFSTELGIYYAFGTDITTIGPMS</sequence>
<dbReference type="PANTHER" id="PTHR12366">
    <property type="entry name" value="ASPARTYL/ASPARAGINYL BETA-HYDROXYLASE"/>
    <property type="match status" value="1"/>
</dbReference>
<dbReference type="InterPro" id="IPR027443">
    <property type="entry name" value="IPNS-like_sf"/>
</dbReference>
<dbReference type="GO" id="GO:0062101">
    <property type="term" value="F:peptidyl-aspartic acid 3-dioxygenase activity"/>
    <property type="evidence" value="ECO:0007669"/>
    <property type="project" value="InterPro"/>
</dbReference>
<gene>
    <name evidence="1" type="ORF">TPSB3V08_LOCUS6149</name>
</gene>
<dbReference type="Gene3D" id="2.60.120.330">
    <property type="entry name" value="B-lactam Antibiotic, Isopenicillin N Synthase, Chain"/>
    <property type="match status" value="1"/>
</dbReference>
<name>A0A7R9D4J7_TIMPO</name>
<evidence type="ECO:0000313" key="1">
    <source>
        <dbReference type="EMBL" id="CAD7407996.1"/>
    </source>
</evidence>
<organism evidence="1">
    <name type="scientific">Timema poppense</name>
    <name type="common">Walking stick</name>
    <dbReference type="NCBI Taxonomy" id="170557"/>
    <lineage>
        <taxon>Eukaryota</taxon>
        <taxon>Metazoa</taxon>
        <taxon>Ecdysozoa</taxon>
        <taxon>Arthropoda</taxon>
        <taxon>Hexapoda</taxon>
        <taxon>Insecta</taxon>
        <taxon>Pterygota</taxon>
        <taxon>Neoptera</taxon>
        <taxon>Polyneoptera</taxon>
        <taxon>Phasmatodea</taxon>
        <taxon>Timematodea</taxon>
        <taxon>Timematoidea</taxon>
        <taxon>Timematidae</taxon>
        <taxon>Timema</taxon>
    </lineage>
</organism>
<dbReference type="GO" id="GO:0005783">
    <property type="term" value="C:endoplasmic reticulum"/>
    <property type="evidence" value="ECO:0007669"/>
    <property type="project" value="TreeGrafter"/>
</dbReference>
<dbReference type="PANTHER" id="PTHR12366:SF29">
    <property type="entry name" value="ASPARTYL BETA-HYDROXYLASE, ISOFORM L"/>
    <property type="match status" value="1"/>
</dbReference>
<dbReference type="InterPro" id="IPR039038">
    <property type="entry name" value="ASPH"/>
</dbReference>
<accession>A0A7R9D4J7</accession>
<dbReference type="AlphaFoldDB" id="A0A7R9D4J7"/>
<dbReference type="EMBL" id="OD003499">
    <property type="protein sequence ID" value="CAD7407996.1"/>
    <property type="molecule type" value="Genomic_DNA"/>
</dbReference>
<reference evidence="1" key="1">
    <citation type="submission" date="2020-11" db="EMBL/GenBank/DDBJ databases">
        <authorList>
            <person name="Tran Van P."/>
        </authorList>
    </citation>
    <scope>NUCLEOTIDE SEQUENCE</scope>
</reference>
<proteinExistence type="predicted"/>
<protein>
    <submittedName>
        <fullName evidence="1">Uncharacterized protein</fullName>
    </submittedName>
</protein>